<sequence>MSALLWGFLGGVVAWFVTNFISQPLIKIISLRESAAVALARYENYDHHGHEEEDTPEADTIKARNVAFSEVGSQLKAFVISNQIIMKAIHKTTWRPGPAGENLITLSQMPPYGSENWEIRQNIMKHLKLGKKISKDLRI</sequence>
<organism evidence="1 2">
    <name type="scientific">Nitrospirillum iridis</name>
    <dbReference type="NCBI Taxonomy" id="765888"/>
    <lineage>
        <taxon>Bacteria</taxon>
        <taxon>Pseudomonadati</taxon>
        <taxon>Pseudomonadota</taxon>
        <taxon>Alphaproteobacteria</taxon>
        <taxon>Rhodospirillales</taxon>
        <taxon>Azospirillaceae</taxon>
        <taxon>Nitrospirillum</taxon>
    </lineage>
</organism>
<proteinExistence type="predicted"/>
<dbReference type="Proteomes" id="UP000539175">
    <property type="component" value="Unassembled WGS sequence"/>
</dbReference>
<keyword evidence="2" id="KW-1185">Reference proteome</keyword>
<evidence type="ECO:0000313" key="1">
    <source>
        <dbReference type="EMBL" id="MBB6251041.1"/>
    </source>
</evidence>
<accession>A0A7X0EDG7</accession>
<dbReference type="RefSeq" id="WP_184799220.1">
    <property type="nucleotide sequence ID" value="NZ_JACIIZ010000004.1"/>
</dbReference>
<comment type="caution">
    <text evidence="1">The sequence shown here is derived from an EMBL/GenBank/DDBJ whole genome shotgun (WGS) entry which is preliminary data.</text>
</comment>
<gene>
    <name evidence="1" type="ORF">FHS74_001586</name>
</gene>
<reference evidence="1 2" key="1">
    <citation type="submission" date="2020-08" db="EMBL/GenBank/DDBJ databases">
        <title>Genomic Encyclopedia of Type Strains, Phase IV (KMG-IV): sequencing the most valuable type-strain genomes for metagenomic binning, comparative biology and taxonomic classification.</title>
        <authorList>
            <person name="Goeker M."/>
        </authorList>
    </citation>
    <scope>NUCLEOTIDE SEQUENCE [LARGE SCALE GENOMIC DNA]</scope>
    <source>
        <strain evidence="1 2">DSM 22198</strain>
    </source>
</reference>
<evidence type="ECO:0000313" key="2">
    <source>
        <dbReference type="Proteomes" id="UP000539175"/>
    </source>
</evidence>
<protein>
    <submittedName>
        <fullName evidence="1">Uncharacterized protein</fullName>
    </submittedName>
</protein>
<dbReference type="AlphaFoldDB" id="A0A7X0EDG7"/>
<name>A0A7X0EDG7_9PROT</name>
<dbReference type="EMBL" id="JACIIZ010000004">
    <property type="protein sequence ID" value="MBB6251041.1"/>
    <property type="molecule type" value="Genomic_DNA"/>
</dbReference>